<dbReference type="GO" id="GO:0016787">
    <property type="term" value="F:hydrolase activity"/>
    <property type="evidence" value="ECO:0007669"/>
    <property type="project" value="UniProtKB-KW"/>
</dbReference>
<evidence type="ECO:0000256" key="1">
    <source>
        <dbReference type="SAM" id="Phobius"/>
    </source>
</evidence>
<protein>
    <submittedName>
        <fullName evidence="3">Peptidoglycan/LPS O-acetylase OafA/YrhL, contains acyltransferase and SGNH-hydrolase domains</fullName>
    </submittedName>
</protein>
<dbReference type="Pfam" id="PF01757">
    <property type="entry name" value="Acyl_transf_3"/>
    <property type="match status" value="1"/>
</dbReference>
<dbReference type="InterPro" id="IPR050879">
    <property type="entry name" value="Acyltransferase_3"/>
</dbReference>
<feature type="transmembrane region" description="Helical" evidence="1">
    <location>
        <begin position="40"/>
        <end position="63"/>
    </location>
</feature>
<evidence type="ECO:0000313" key="3">
    <source>
        <dbReference type="EMBL" id="SFJ33386.1"/>
    </source>
</evidence>
<dbReference type="InterPro" id="IPR002656">
    <property type="entry name" value="Acyl_transf_3_dom"/>
</dbReference>
<proteinExistence type="predicted"/>
<keyword evidence="3" id="KW-0808">Transferase</keyword>
<keyword evidence="1" id="KW-1133">Transmembrane helix</keyword>
<accession>A0A1I3QJM2</accession>
<keyword evidence="4" id="KW-1185">Reference proteome</keyword>
<dbReference type="STRING" id="420953.SAMN05192543_106379"/>
<feature type="transmembrane region" description="Helical" evidence="1">
    <location>
        <begin position="234"/>
        <end position="253"/>
    </location>
</feature>
<keyword evidence="1" id="KW-0812">Transmembrane</keyword>
<gene>
    <name evidence="3" type="ORF">SAMN05192543_106379</name>
</gene>
<dbReference type="GO" id="GO:0016747">
    <property type="term" value="F:acyltransferase activity, transferring groups other than amino-acyl groups"/>
    <property type="evidence" value="ECO:0007669"/>
    <property type="project" value="InterPro"/>
</dbReference>
<name>A0A1I3QJM2_9BURK</name>
<keyword evidence="3" id="KW-0012">Acyltransferase</keyword>
<feature type="transmembrane region" description="Helical" evidence="1">
    <location>
        <begin position="205"/>
        <end position="222"/>
    </location>
</feature>
<feature type="transmembrane region" description="Helical" evidence="1">
    <location>
        <begin position="302"/>
        <end position="325"/>
    </location>
</feature>
<keyword evidence="3" id="KW-0378">Hydrolase</keyword>
<dbReference type="Proteomes" id="UP000199548">
    <property type="component" value="Unassembled WGS sequence"/>
</dbReference>
<dbReference type="GO" id="GO:0016020">
    <property type="term" value="C:membrane"/>
    <property type="evidence" value="ECO:0007669"/>
    <property type="project" value="TreeGrafter"/>
</dbReference>
<dbReference type="RefSeq" id="WP_170275698.1">
    <property type="nucleotide sequence ID" value="NZ_CP041743.1"/>
</dbReference>
<reference evidence="3 4" key="1">
    <citation type="submission" date="2016-10" db="EMBL/GenBank/DDBJ databases">
        <authorList>
            <person name="de Groot N.N."/>
        </authorList>
    </citation>
    <scope>NUCLEOTIDE SEQUENCE [LARGE SCALE GENOMIC DNA]</scope>
    <source>
        <strain evidence="3 4">LMG 23650</strain>
    </source>
</reference>
<dbReference type="GO" id="GO:0000271">
    <property type="term" value="P:polysaccharide biosynthetic process"/>
    <property type="evidence" value="ECO:0007669"/>
    <property type="project" value="TreeGrafter"/>
</dbReference>
<feature type="transmembrane region" description="Helical" evidence="1">
    <location>
        <begin position="331"/>
        <end position="353"/>
    </location>
</feature>
<organism evidence="3 4">
    <name type="scientific">Paraburkholderia megapolitana</name>
    <dbReference type="NCBI Taxonomy" id="420953"/>
    <lineage>
        <taxon>Bacteria</taxon>
        <taxon>Pseudomonadati</taxon>
        <taxon>Pseudomonadota</taxon>
        <taxon>Betaproteobacteria</taxon>
        <taxon>Burkholderiales</taxon>
        <taxon>Burkholderiaceae</taxon>
        <taxon>Paraburkholderia</taxon>
    </lineage>
</organism>
<dbReference type="EMBL" id="FOQU01000006">
    <property type="protein sequence ID" value="SFJ33386.1"/>
    <property type="molecule type" value="Genomic_DNA"/>
</dbReference>
<dbReference type="AlphaFoldDB" id="A0A1I3QJM2"/>
<feature type="transmembrane region" description="Helical" evidence="1">
    <location>
        <begin position="84"/>
        <end position="109"/>
    </location>
</feature>
<feature type="transmembrane region" description="Helical" evidence="1">
    <location>
        <begin position="12"/>
        <end position="34"/>
    </location>
</feature>
<keyword evidence="1" id="KW-0472">Membrane</keyword>
<feature type="domain" description="Acyltransferase 3" evidence="2">
    <location>
        <begin position="9"/>
        <end position="350"/>
    </location>
</feature>
<dbReference type="PANTHER" id="PTHR23028">
    <property type="entry name" value="ACETYLTRANSFERASE"/>
    <property type="match status" value="1"/>
</dbReference>
<sequence length="381" mass="42267">MPHEKRYQQLDALRGLAALTVVFSHFTLLAPLIGLRHTPLRVLFGGHEAVILFFTLSGFVLALQIGGTPKPGYGEYVMRRICRIYLPYAVAVIVAYACYALCYAGPVAWAGWWFNDGWPATFPNIELLWHLLFVFPFETSRLDPVLWSLVYEMRISLIFVPVVLLISRVPTWQVLGAAVLLSLAVCWRAIHTGHPVIQASISAEWLPTLHYLLMFVAGAALAKHRESLSNWLRRVPHGTAVIIPAASLALYVLSRPISLRVSGILSDYLFDWIVLAAVCGIIASAVALASFARLLQIRPLPFLGAISYSLYLYHAVVLFAVVHLLGERLGVTLSLLIAAALVIPVSYAGYVCVERPAMRLGSRLARRFTMQRALAQMPVRN</sequence>
<feature type="transmembrane region" description="Helical" evidence="1">
    <location>
        <begin position="273"/>
        <end position="295"/>
    </location>
</feature>
<evidence type="ECO:0000259" key="2">
    <source>
        <dbReference type="Pfam" id="PF01757"/>
    </source>
</evidence>
<feature type="transmembrane region" description="Helical" evidence="1">
    <location>
        <begin position="145"/>
        <end position="165"/>
    </location>
</feature>
<feature type="transmembrane region" description="Helical" evidence="1">
    <location>
        <begin position="172"/>
        <end position="190"/>
    </location>
</feature>
<evidence type="ECO:0000313" key="4">
    <source>
        <dbReference type="Proteomes" id="UP000199548"/>
    </source>
</evidence>
<dbReference type="PANTHER" id="PTHR23028:SF131">
    <property type="entry name" value="BLR2367 PROTEIN"/>
    <property type="match status" value="1"/>
</dbReference>